<dbReference type="Gene3D" id="3.30.2350.10">
    <property type="entry name" value="Pseudouridine synthase"/>
    <property type="match status" value="1"/>
</dbReference>
<dbReference type="EMBL" id="CAJNNV010008539">
    <property type="protein sequence ID" value="CAE8596367.1"/>
    <property type="molecule type" value="Genomic_DNA"/>
</dbReference>
<comment type="similarity">
    <text evidence="1">Belongs to the pseudouridine synthase RluA family.</text>
</comment>
<dbReference type="GO" id="GO:0003723">
    <property type="term" value="F:RNA binding"/>
    <property type="evidence" value="ECO:0007669"/>
    <property type="project" value="InterPro"/>
</dbReference>
<sequence length="228" mass="25368">MAEDQTDLTSAGEGSARKPLSSFLRSVLESQHWPLSWDARHRFGFLHRLDVPSSGLVVAAKTYQAFFDLQLQLSTGLMVRDYVVLCHGWLPRQRRQIDAPLGWDAKDRTALSAVCFVRGKPSRTAIRALTRALGASSGEAFTLVSVQIATGRRHQIRSHLAHIGHPTVCDARYSSQATADADVSWTPRNFLHRRRLVFKDSAGIQQEVTEPLPDDLVTAFARLRPLGT</sequence>
<protein>
    <recommendedName>
        <fullName evidence="2">Pseudouridine synthase RsuA/RluA-like domain-containing protein</fullName>
    </recommendedName>
</protein>
<dbReference type="OrthoDB" id="428753at2759"/>
<dbReference type="OMA" id="SWDARHR"/>
<keyword evidence="4" id="KW-1185">Reference proteome</keyword>
<evidence type="ECO:0000313" key="4">
    <source>
        <dbReference type="Proteomes" id="UP000654075"/>
    </source>
</evidence>
<gene>
    <name evidence="3" type="ORF">PGLA1383_LOCUS14832</name>
</gene>
<dbReference type="PANTHER" id="PTHR21600:SF87">
    <property type="entry name" value="RNA PSEUDOURIDYLATE SYNTHASE DOMAIN-CONTAINING PROTEIN 1"/>
    <property type="match status" value="1"/>
</dbReference>
<dbReference type="GO" id="GO:0009982">
    <property type="term" value="F:pseudouridine synthase activity"/>
    <property type="evidence" value="ECO:0007669"/>
    <property type="project" value="InterPro"/>
</dbReference>
<dbReference type="InterPro" id="IPR020103">
    <property type="entry name" value="PsdUridine_synth_cat_dom_sf"/>
</dbReference>
<comment type="caution">
    <text evidence="3">The sequence shown here is derived from an EMBL/GenBank/DDBJ whole genome shotgun (WGS) entry which is preliminary data.</text>
</comment>
<dbReference type="PANTHER" id="PTHR21600">
    <property type="entry name" value="MITOCHONDRIAL RNA PSEUDOURIDINE SYNTHASE"/>
    <property type="match status" value="1"/>
</dbReference>
<evidence type="ECO:0000256" key="1">
    <source>
        <dbReference type="ARBA" id="ARBA00010876"/>
    </source>
</evidence>
<reference evidence="3" key="1">
    <citation type="submission" date="2021-02" db="EMBL/GenBank/DDBJ databases">
        <authorList>
            <person name="Dougan E. K."/>
            <person name="Rhodes N."/>
            <person name="Thang M."/>
            <person name="Chan C."/>
        </authorList>
    </citation>
    <scope>NUCLEOTIDE SEQUENCE</scope>
</reference>
<evidence type="ECO:0000259" key="2">
    <source>
        <dbReference type="Pfam" id="PF00849"/>
    </source>
</evidence>
<feature type="domain" description="Pseudouridine synthase RsuA/RluA-like" evidence="2">
    <location>
        <begin position="40"/>
        <end position="162"/>
    </location>
</feature>
<dbReference type="SUPFAM" id="SSF55120">
    <property type="entry name" value="Pseudouridine synthase"/>
    <property type="match status" value="1"/>
</dbReference>
<dbReference type="AlphaFoldDB" id="A0A813E7B2"/>
<organism evidence="3 4">
    <name type="scientific">Polarella glacialis</name>
    <name type="common">Dinoflagellate</name>
    <dbReference type="NCBI Taxonomy" id="89957"/>
    <lineage>
        <taxon>Eukaryota</taxon>
        <taxon>Sar</taxon>
        <taxon>Alveolata</taxon>
        <taxon>Dinophyceae</taxon>
        <taxon>Suessiales</taxon>
        <taxon>Suessiaceae</taxon>
        <taxon>Polarella</taxon>
    </lineage>
</organism>
<evidence type="ECO:0000313" key="3">
    <source>
        <dbReference type="EMBL" id="CAE8596367.1"/>
    </source>
</evidence>
<proteinExistence type="inferred from homology"/>
<dbReference type="Proteomes" id="UP000654075">
    <property type="component" value="Unassembled WGS sequence"/>
</dbReference>
<accession>A0A813E7B2</accession>
<dbReference type="CDD" id="cd02869">
    <property type="entry name" value="PseudoU_synth_RluA_like"/>
    <property type="match status" value="1"/>
</dbReference>
<dbReference type="Pfam" id="PF00849">
    <property type="entry name" value="PseudoU_synth_2"/>
    <property type="match status" value="1"/>
</dbReference>
<feature type="non-terminal residue" evidence="3">
    <location>
        <position position="228"/>
    </location>
</feature>
<dbReference type="GO" id="GO:0000455">
    <property type="term" value="P:enzyme-directed rRNA pseudouridine synthesis"/>
    <property type="evidence" value="ECO:0007669"/>
    <property type="project" value="TreeGrafter"/>
</dbReference>
<dbReference type="InterPro" id="IPR050188">
    <property type="entry name" value="RluA_PseudoU_synthase"/>
</dbReference>
<dbReference type="InterPro" id="IPR006145">
    <property type="entry name" value="PsdUridine_synth_RsuA/RluA"/>
</dbReference>
<name>A0A813E7B2_POLGL</name>